<keyword evidence="7" id="KW-0576">Peroxisome</keyword>
<keyword evidence="12" id="KW-1185">Reference proteome</keyword>
<dbReference type="GO" id="GO:0003988">
    <property type="term" value="F:acetyl-CoA C-acyltransferase activity"/>
    <property type="evidence" value="ECO:0007669"/>
    <property type="project" value="UniProtKB-ARBA"/>
</dbReference>
<evidence type="ECO:0000256" key="1">
    <source>
        <dbReference type="ARBA" id="ARBA00004275"/>
    </source>
</evidence>
<dbReference type="PROSITE" id="PS00737">
    <property type="entry name" value="THIOLASE_2"/>
    <property type="match status" value="1"/>
</dbReference>
<dbReference type="PANTHER" id="PTHR42870:SF1">
    <property type="entry name" value="NON-SPECIFIC LIPID-TRANSFER PROTEIN-LIKE 2"/>
    <property type="match status" value="1"/>
</dbReference>
<dbReference type="RefSeq" id="WP_158758233.1">
    <property type="nucleotide sequence ID" value="NZ_CP046909.1"/>
</dbReference>
<dbReference type="AlphaFoldDB" id="A0A7Z2J8E4"/>
<gene>
    <name evidence="11" type="ORF">FAZ97_09580</name>
</gene>
<dbReference type="InterPro" id="IPR020613">
    <property type="entry name" value="Thiolase_CS"/>
</dbReference>
<dbReference type="EC" id="2.3.1.176" evidence="2"/>
<dbReference type="SUPFAM" id="SSF53901">
    <property type="entry name" value="Thiolase-like"/>
    <property type="match status" value="1"/>
</dbReference>
<evidence type="ECO:0000259" key="10">
    <source>
        <dbReference type="Pfam" id="PF22691"/>
    </source>
</evidence>
<dbReference type="GO" id="GO:0008289">
    <property type="term" value="F:lipid binding"/>
    <property type="evidence" value="ECO:0007669"/>
    <property type="project" value="UniProtKB-KW"/>
</dbReference>
<organism evidence="11 12">
    <name type="scientific">Paraburkholderia acidiphila</name>
    <dbReference type="NCBI Taxonomy" id="2571747"/>
    <lineage>
        <taxon>Bacteria</taxon>
        <taxon>Pseudomonadati</taxon>
        <taxon>Pseudomonadota</taxon>
        <taxon>Betaproteobacteria</taxon>
        <taxon>Burkholderiales</taxon>
        <taxon>Burkholderiaceae</taxon>
        <taxon>Paraburkholderia</taxon>
    </lineage>
</organism>
<protein>
    <recommendedName>
        <fullName evidence="2">propanoyl-CoA C-acyltransferase</fullName>
        <ecNumber evidence="2">2.3.1.176</ecNumber>
    </recommendedName>
    <alternativeName>
        <fullName evidence="8">Propanoyl-CoA C-acyltransferase</fullName>
    </alternativeName>
</protein>
<dbReference type="PANTHER" id="PTHR42870">
    <property type="entry name" value="ACETYL-COA C-ACETYLTRANSFERASE"/>
    <property type="match status" value="1"/>
</dbReference>
<dbReference type="PIRSF" id="PIRSF000429">
    <property type="entry name" value="Ac-CoA_Ac_transf"/>
    <property type="match status" value="1"/>
</dbReference>
<name>A0A7Z2J8E4_9BURK</name>
<dbReference type="InterPro" id="IPR055140">
    <property type="entry name" value="Thiolase_C_2"/>
</dbReference>
<evidence type="ECO:0000256" key="2">
    <source>
        <dbReference type="ARBA" id="ARBA00012352"/>
    </source>
</evidence>
<dbReference type="CDD" id="cd00829">
    <property type="entry name" value="SCP-x_thiolase"/>
    <property type="match status" value="1"/>
</dbReference>
<dbReference type="Pfam" id="PF22691">
    <property type="entry name" value="Thiolase_C_1"/>
    <property type="match status" value="1"/>
</dbReference>
<dbReference type="Gene3D" id="3.40.47.10">
    <property type="match status" value="1"/>
</dbReference>
<dbReference type="InterPro" id="IPR016039">
    <property type="entry name" value="Thiolase-like"/>
</dbReference>
<keyword evidence="6" id="KW-0446">Lipid-binding</keyword>
<dbReference type="EMBL" id="CP046909">
    <property type="protein sequence ID" value="QGZ55146.1"/>
    <property type="molecule type" value="Genomic_DNA"/>
</dbReference>
<dbReference type="OrthoDB" id="9785768at2"/>
<keyword evidence="4" id="KW-0808">Transferase</keyword>
<evidence type="ECO:0000256" key="5">
    <source>
        <dbReference type="ARBA" id="ARBA00023055"/>
    </source>
</evidence>
<keyword evidence="3" id="KW-0813">Transport</keyword>
<evidence type="ECO:0000313" key="11">
    <source>
        <dbReference type="EMBL" id="QGZ55146.1"/>
    </source>
</evidence>
<dbReference type="InterPro" id="IPR002155">
    <property type="entry name" value="Thiolase"/>
</dbReference>
<dbReference type="Proteomes" id="UP000434209">
    <property type="component" value="Chromosome 1"/>
</dbReference>
<comment type="subcellular location">
    <subcellularLocation>
        <location evidence="1">Peroxisome</location>
    </subcellularLocation>
</comment>
<dbReference type="InterPro" id="IPR020616">
    <property type="entry name" value="Thiolase_N"/>
</dbReference>
<evidence type="ECO:0000259" key="9">
    <source>
        <dbReference type="Pfam" id="PF00108"/>
    </source>
</evidence>
<dbReference type="Pfam" id="PF00108">
    <property type="entry name" value="Thiolase_N"/>
    <property type="match status" value="1"/>
</dbReference>
<dbReference type="KEGG" id="pacp:FAZ97_09580"/>
<sequence length="395" mass="41661">MTRSAYIAGVGMIPFKKPGASDTYDVMGATAIRQALADAGIDYSDVQQAYAGYVYGDSTCGQKALYQVGMTGIPVINVNNNCATGSSALYLARQAVQSGAVECALAVGFEFMQPGALKSVWTDRKSALERALDITDELVGQHEGMSNAIRQFAGAGLSHMKQYGTKLETFAKIRAKASRHAARNPLAVFRNVISTEDVMAAPMLWEGVLTRLMACPPTCGAAAALVVSEAFAKKHGLRTDVLIAGQALTTDTPSTYDARDMIRVVGFDMTRSAAKTACEQAGIGPRDIDVIELHDCFAQNELLTYEALGLCAEGEGEKLVNDGDNTYGGEWVVNPSGGLLSKGHPLGATGLAQCYELTQQLRGTASERQVEGAKVALAHNVGLGGACVVTVYKSA</sequence>
<evidence type="ECO:0000256" key="4">
    <source>
        <dbReference type="ARBA" id="ARBA00022679"/>
    </source>
</evidence>
<feature type="domain" description="Thiolase N-terminal" evidence="9">
    <location>
        <begin position="7"/>
        <end position="114"/>
    </location>
</feature>
<evidence type="ECO:0000256" key="3">
    <source>
        <dbReference type="ARBA" id="ARBA00022448"/>
    </source>
</evidence>
<accession>A0A7Z2J8E4</accession>
<evidence type="ECO:0000313" key="12">
    <source>
        <dbReference type="Proteomes" id="UP000434209"/>
    </source>
</evidence>
<evidence type="ECO:0000256" key="7">
    <source>
        <dbReference type="ARBA" id="ARBA00023140"/>
    </source>
</evidence>
<proteinExistence type="predicted"/>
<feature type="domain" description="Thiolase C-terminal" evidence="10">
    <location>
        <begin position="264"/>
        <end position="385"/>
    </location>
</feature>
<dbReference type="PROSITE" id="PS00098">
    <property type="entry name" value="THIOLASE_1"/>
    <property type="match status" value="1"/>
</dbReference>
<evidence type="ECO:0000256" key="6">
    <source>
        <dbReference type="ARBA" id="ARBA00023121"/>
    </source>
</evidence>
<keyword evidence="5" id="KW-0445">Lipid transport</keyword>
<dbReference type="InterPro" id="IPR020615">
    <property type="entry name" value="Thiolase_acyl_enz_int_AS"/>
</dbReference>
<dbReference type="GO" id="GO:0006869">
    <property type="term" value="P:lipid transport"/>
    <property type="evidence" value="ECO:0007669"/>
    <property type="project" value="UniProtKB-KW"/>
</dbReference>
<reference evidence="11 12" key="1">
    <citation type="submission" date="2019-12" db="EMBL/GenBank/DDBJ databases">
        <title>Paraburkholderia acidiphila 7Q-K02 sp. nov and Paraburkholderia acidisoli DHF22 sp. nov., two strains isolated from forest soil.</title>
        <authorList>
            <person name="Gao Z."/>
            <person name="Qiu L."/>
        </authorList>
    </citation>
    <scope>NUCLEOTIDE SEQUENCE [LARGE SCALE GENOMIC DNA]</scope>
    <source>
        <strain evidence="11 12">7Q-K02</strain>
    </source>
</reference>
<dbReference type="NCBIfam" id="NF006102">
    <property type="entry name" value="PRK08256.1"/>
    <property type="match status" value="1"/>
</dbReference>
<evidence type="ECO:0000256" key="8">
    <source>
        <dbReference type="ARBA" id="ARBA00032316"/>
    </source>
</evidence>